<name>A0A4Y3RSW2_9ACTN</name>
<dbReference type="Proteomes" id="UP000315226">
    <property type="component" value="Unassembled WGS sequence"/>
</dbReference>
<evidence type="ECO:0000313" key="1">
    <source>
        <dbReference type="EMBL" id="GEB60394.1"/>
    </source>
</evidence>
<keyword evidence="2" id="KW-1185">Reference proteome</keyword>
<accession>A0A4Y3RSW2</accession>
<organism evidence="1 2">
    <name type="scientific">Streptomyces gardneri</name>
    <dbReference type="NCBI Taxonomy" id="66892"/>
    <lineage>
        <taxon>Bacteria</taxon>
        <taxon>Bacillati</taxon>
        <taxon>Actinomycetota</taxon>
        <taxon>Actinomycetes</taxon>
        <taxon>Kitasatosporales</taxon>
        <taxon>Streptomycetaceae</taxon>
        <taxon>Streptomyces</taxon>
    </lineage>
</organism>
<evidence type="ECO:0000313" key="2">
    <source>
        <dbReference type="Proteomes" id="UP000315226"/>
    </source>
</evidence>
<sequence>MRVVPSDAALKTRFLVLHDYGMGGSWWWVHARSEQEVLETFADVEVVHSEATLAEAETWGLDEADVDGPTAPPGLAEARAERDTQRGMPGFGALAGRNLLYLRRRWDEDDDPMVYLIEVGPDGRRLRQVELTEDGTAYRSTPEDWPFNPPWVDRYDPAWVPFVIGQEEFETQWTRAVHDPSRWE</sequence>
<comment type="caution">
    <text evidence="1">The sequence shown here is derived from an EMBL/GenBank/DDBJ whole genome shotgun (WGS) entry which is preliminary data.</text>
</comment>
<gene>
    <name evidence="1" type="ORF">SGA01_59990</name>
</gene>
<protein>
    <submittedName>
        <fullName evidence="1">Uncharacterized protein</fullName>
    </submittedName>
</protein>
<reference evidence="1 2" key="1">
    <citation type="submission" date="2019-06" db="EMBL/GenBank/DDBJ databases">
        <title>Whole genome shotgun sequence of Streptomyces gardneri NBRC 12865.</title>
        <authorList>
            <person name="Hosoyama A."/>
            <person name="Uohara A."/>
            <person name="Ohji S."/>
            <person name="Ichikawa N."/>
        </authorList>
    </citation>
    <scope>NUCLEOTIDE SEQUENCE [LARGE SCALE GENOMIC DNA]</scope>
    <source>
        <strain evidence="1 2">NBRC 12865</strain>
    </source>
</reference>
<proteinExistence type="predicted"/>
<dbReference type="EMBL" id="BJMN01000042">
    <property type="protein sequence ID" value="GEB60394.1"/>
    <property type="molecule type" value="Genomic_DNA"/>
</dbReference>
<dbReference type="AlphaFoldDB" id="A0A4Y3RSW2"/>